<accession>A0A183T4X9</accession>
<evidence type="ECO:0000256" key="1">
    <source>
        <dbReference type="ARBA" id="ARBA00022658"/>
    </source>
</evidence>
<dbReference type="WBParaSite" id="SSLN_0001197201-mRNA-1">
    <property type="protein sequence ID" value="SSLN_0001197201-mRNA-1"/>
    <property type="gene ID" value="SSLN_0001197201"/>
</dbReference>
<dbReference type="InterPro" id="IPR036964">
    <property type="entry name" value="RASGEF_cat_dom_sf"/>
</dbReference>
<dbReference type="GO" id="GO:0007264">
    <property type="term" value="P:small GTPase-mediated signal transduction"/>
    <property type="evidence" value="ECO:0007669"/>
    <property type="project" value="InterPro"/>
</dbReference>
<dbReference type="InterPro" id="IPR008937">
    <property type="entry name" value="Ras-like_GEF"/>
</dbReference>
<dbReference type="GO" id="GO:0005085">
    <property type="term" value="F:guanyl-nucleotide exchange factor activity"/>
    <property type="evidence" value="ECO:0007669"/>
    <property type="project" value="UniProtKB-KW"/>
</dbReference>
<feature type="domain" description="Ras-GEF" evidence="3">
    <location>
        <begin position="227"/>
        <end position="277"/>
    </location>
</feature>
<dbReference type="EMBL" id="UYSU01036598">
    <property type="protein sequence ID" value="VDL97912.1"/>
    <property type="molecule type" value="Genomic_DNA"/>
</dbReference>
<evidence type="ECO:0000313" key="4">
    <source>
        <dbReference type="EMBL" id="VDL97912.1"/>
    </source>
</evidence>
<dbReference type="Pfam" id="PF00617">
    <property type="entry name" value="RasGEF"/>
    <property type="match status" value="1"/>
</dbReference>
<evidence type="ECO:0000256" key="2">
    <source>
        <dbReference type="SAM" id="MobiDB-lite"/>
    </source>
</evidence>
<dbReference type="Proteomes" id="UP000275846">
    <property type="component" value="Unassembled WGS sequence"/>
</dbReference>
<evidence type="ECO:0000313" key="6">
    <source>
        <dbReference type="WBParaSite" id="SSLN_0001197201-mRNA-1"/>
    </source>
</evidence>
<keyword evidence="5" id="KW-1185">Reference proteome</keyword>
<dbReference type="OrthoDB" id="25179at2759"/>
<gene>
    <name evidence="4" type="ORF">SSLN_LOCUS11527</name>
</gene>
<dbReference type="Gene3D" id="1.10.840.10">
    <property type="entry name" value="Ras guanine-nucleotide exchange factors catalytic domain"/>
    <property type="match status" value="1"/>
</dbReference>
<dbReference type="InterPro" id="IPR001895">
    <property type="entry name" value="RASGEF_cat_dom"/>
</dbReference>
<name>A0A183T4X9_SCHSO</name>
<organism evidence="6">
    <name type="scientific">Schistocephalus solidus</name>
    <name type="common">Tapeworm</name>
    <dbReference type="NCBI Taxonomy" id="70667"/>
    <lineage>
        <taxon>Eukaryota</taxon>
        <taxon>Metazoa</taxon>
        <taxon>Spiralia</taxon>
        <taxon>Lophotrochozoa</taxon>
        <taxon>Platyhelminthes</taxon>
        <taxon>Cestoda</taxon>
        <taxon>Eucestoda</taxon>
        <taxon>Diphyllobothriidea</taxon>
        <taxon>Diphyllobothriidae</taxon>
        <taxon>Schistocephalus</taxon>
    </lineage>
</organism>
<sequence>MADHRSYESLVPDIFLKLYSTFTTVNEVACRLMQRYIAFAPIEPGGLGCLMGDEQNAGEGAWTEALNTARFLVKVLSEAASNEFSSQFMLKIVHYARVLQMDSKNAQKRLSSDGQIHADWINGHKEDDSLDVDRSETGNQAVSCEEDTEYMCFQDLPKQLENLANQLLLLIPYSAGGLKVTSKADGHNFKVRVPVKRTTIASKTTDPINYCSCQERLHKLLRFDTREIAEQITLNEEKHFQKIDLRELIAIKRLMKGNTPTLSNCVKHFNDVSSWVKVLLRMANEYGCPRRQSFSSCNSQTNTSPSTPTDQNSFLIKISDHRSPQASAVVCQVCGMPQQLRPRKTPGGSPTNGLNFSYQFRPRLSGSEIKTISSSDPYPKTKSYLCMTGGSRHLSLRSRRQNLLLENVLWKLCCVAEVSPTLWT</sequence>
<dbReference type="InterPro" id="IPR023578">
    <property type="entry name" value="Ras_GEF_dom_sf"/>
</dbReference>
<protein>
    <submittedName>
        <fullName evidence="6">Ras-GEF domain-containing protein</fullName>
    </submittedName>
</protein>
<evidence type="ECO:0000313" key="5">
    <source>
        <dbReference type="Proteomes" id="UP000275846"/>
    </source>
</evidence>
<evidence type="ECO:0000259" key="3">
    <source>
        <dbReference type="Pfam" id="PF00617"/>
    </source>
</evidence>
<dbReference type="PANTHER" id="PTHR23113:SF99">
    <property type="entry name" value="RASGEF DOMAIN-CONTAINING PROTEIN"/>
    <property type="match status" value="1"/>
</dbReference>
<proteinExistence type="predicted"/>
<dbReference type="STRING" id="70667.A0A183T4X9"/>
<dbReference type="PANTHER" id="PTHR23113">
    <property type="entry name" value="GUANINE NUCLEOTIDE EXCHANGE FACTOR"/>
    <property type="match status" value="1"/>
</dbReference>
<feature type="compositionally biased region" description="Low complexity" evidence="2">
    <location>
        <begin position="295"/>
        <end position="312"/>
    </location>
</feature>
<reference evidence="4 5" key="2">
    <citation type="submission" date="2018-11" db="EMBL/GenBank/DDBJ databases">
        <authorList>
            <consortium name="Pathogen Informatics"/>
        </authorList>
    </citation>
    <scope>NUCLEOTIDE SEQUENCE [LARGE SCALE GENOMIC DNA]</scope>
    <source>
        <strain evidence="4 5">NST_G2</strain>
    </source>
</reference>
<dbReference type="SUPFAM" id="SSF48366">
    <property type="entry name" value="Ras GEF"/>
    <property type="match status" value="1"/>
</dbReference>
<dbReference type="AlphaFoldDB" id="A0A183T4X9"/>
<feature type="region of interest" description="Disordered" evidence="2">
    <location>
        <begin position="291"/>
        <end position="312"/>
    </location>
</feature>
<reference evidence="6" key="1">
    <citation type="submission" date="2016-06" db="UniProtKB">
        <authorList>
            <consortium name="WormBaseParasite"/>
        </authorList>
    </citation>
    <scope>IDENTIFICATION</scope>
</reference>
<keyword evidence="1" id="KW-0344">Guanine-nucleotide releasing factor</keyword>